<dbReference type="EMBL" id="JBEZFP010000009">
    <property type="protein sequence ID" value="MEU8132958.1"/>
    <property type="molecule type" value="Genomic_DNA"/>
</dbReference>
<keyword evidence="3 7" id="KW-0223">Dioxygenase</keyword>
<sequence>MGLTITRLPQTLGAVVDNLPEHIDEATAAALSEAWAENLVLFFPQARLDDERHIALGSVFGTLHATSPGLEDDHRDQTVFGPNGEILEIDARKDRANMWHTDVTFTETPPVGSLLSMKVCPARGGDTLWSNQYLAYETLSEPIRDLVDGLSAEHGRPPMTGVHTHPMVTTHPVTGRKALFVNRGWTTRIPGLSPLESRGLLDLLFAHAEKPEHTVRWSWQPGDAAMWDNRCTMHYAVNDYGDAERVLRRVTMYA</sequence>
<keyword evidence="5" id="KW-0408">Iron</keyword>
<dbReference type="PANTHER" id="PTHR30468">
    <property type="entry name" value="ALPHA-KETOGLUTARATE-DEPENDENT SULFONATE DIOXYGENASE"/>
    <property type="match status" value="1"/>
</dbReference>
<keyword evidence="8" id="KW-1185">Reference proteome</keyword>
<comment type="similarity">
    <text evidence="1">Belongs to the TfdA dioxygenase family.</text>
</comment>
<evidence type="ECO:0000256" key="2">
    <source>
        <dbReference type="ARBA" id="ARBA00022723"/>
    </source>
</evidence>
<name>A0ABV3DB26_9ACTN</name>
<dbReference type="PANTHER" id="PTHR30468:SF1">
    <property type="entry name" value="ALPHA-KETOGLUTARATE-DEPENDENT SULFONATE DIOXYGENASE"/>
    <property type="match status" value="1"/>
</dbReference>
<keyword evidence="4" id="KW-0560">Oxidoreductase</keyword>
<evidence type="ECO:0000313" key="7">
    <source>
        <dbReference type="EMBL" id="MEU8132958.1"/>
    </source>
</evidence>
<dbReference type="RefSeq" id="WP_358349654.1">
    <property type="nucleotide sequence ID" value="NZ_JBEZFP010000009.1"/>
</dbReference>
<dbReference type="InterPro" id="IPR042098">
    <property type="entry name" value="TauD-like_sf"/>
</dbReference>
<dbReference type="Gene3D" id="3.60.130.10">
    <property type="entry name" value="Clavaminate synthase-like"/>
    <property type="match status" value="1"/>
</dbReference>
<proteinExistence type="inferred from homology"/>
<evidence type="ECO:0000256" key="1">
    <source>
        <dbReference type="ARBA" id="ARBA00005896"/>
    </source>
</evidence>
<organism evidence="7 8">
    <name type="scientific">Streptodolium elevatio</name>
    <dbReference type="NCBI Taxonomy" id="3157996"/>
    <lineage>
        <taxon>Bacteria</taxon>
        <taxon>Bacillati</taxon>
        <taxon>Actinomycetota</taxon>
        <taxon>Actinomycetes</taxon>
        <taxon>Kitasatosporales</taxon>
        <taxon>Streptomycetaceae</taxon>
        <taxon>Streptodolium</taxon>
    </lineage>
</organism>
<dbReference type="GO" id="GO:0051213">
    <property type="term" value="F:dioxygenase activity"/>
    <property type="evidence" value="ECO:0007669"/>
    <property type="project" value="UniProtKB-KW"/>
</dbReference>
<reference evidence="7 8" key="1">
    <citation type="submission" date="2024-06" db="EMBL/GenBank/DDBJ databases">
        <title>The Natural Products Discovery Center: Release of the First 8490 Sequenced Strains for Exploring Actinobacteria Biosynthetic Diversity.</title>
        <authorList>
            <person name="Kalkreuter E."/>
            <person name="Kautsar S.A."/>
            <person name="Yang D."/>
            <person name="Bader C.D."/>
            <person name="Teijaro C.N."/>
            <person name="Fluegel L."/>
            <person name="Davis C.M."/>
            <person name="Simpson J.R."/>
            <person name="Lauterbach L."/>
            <person name="Steele A.D."/>
            <person name="Gui C."/>
            <person name="Meng S."/>
            <person name="Li G."/>
            <person name="Viehrig K."/>
            <person name="Ye F."/>
            <person name="Su P."/>
            <person name="Kiefer A.F."/>
            <person name="Nichols A."/>
            <person name="Cepeda A.J."/>
            <person name="Yan W."/>
            <person name="Fan B."/>
            <person name="Jiang Y."/>
            <person name="Adhikari A."/>
            <person name="Zheng C.-J."/>
            <person name="Schuster L."/>
            <person name="Cowan T.M."/>
            <person name="Smanski M.J."/>
            <person name="Chevrette M.G."/>
            <person name="De Carvalho L.P.S."/>
            <person name="Shen B."/>
        </authorList>
    </citation>
    <scope>NUCLEOTIDE SEQUENCE [LARGE SCALE GENOMIC DNA]</scope>
    <source>
        <strain evidence="7 8">NPDC048946</strain>
    </source>
</reference>
<evidence type="ECO:0000256" key="5">
    <source>
        <dbReference type="ARBA" id="ARBA00023004"/>
    </source>
</evidence>
<accession>A0ABV3DB26</accession>
<dbReference type="InterPro" id="IPR051323">
    <property type="entry name" value="AtsK-like"/>
</dbReference>
<evidence type="ECO:0000256" key="3">
    <source>
        <dbReference type="ARBA" id="ARBA00022964"/>
    </source>
</evidence>
<dbReference type="Proteomes" id="UP001551482">
    <property type="component" value="Unassembled WGS sequence"/>
</dbReference>
<comment type="caution">
    <text evidence="7">The sequence shown here is derived from an EMBL/GenBank/DDBJ whole genome shotgun (WGS) entry which is preliminary data.</text>
</comment>
<evidence type="ECO:0000313" key="8">
    <source>
        <dbReference type="Proteomes" id="UP001551482"/>
    </source>
</evidence>
<dbReference type="Pfam" id="PF02668">
    <property type="entry name" value="TauD"/>
    <property type="match status" value="1"/>
</dbReference>
<protein>
    <submittedName>
        <fullName evidence="7">TauD/TfdA family dioxygenase</fullName>
    </submittedName>
</protein>
<keyword evidence="2" id="KW-0479">Metal-binding</keyword>
<evidence type="ECO:0000256" key="4">
    <source>
        <dbReference type="ARBA" id="ARBA00023002"/>
    </source>
</evidence>
<gene>
    <name evidence="7" type="ORF">AB0C36_05570</name>
</gene>
<feature type="domain" description="TauD/TfdA-like" evidence="6">
    <location>
        <begin position="5"/>
        <end position="251"/>
    </location>
</feature>
<dbReference type="InterPro" id="IPR003819">
    <property type="entry name" value="TauD/TfdA-like"/>
</dbReference>
<dbReference type="SUPFAM" id="SSF51197">
    <property type="entry name" value="Clavaminate synthase-like"/>
    <property type="match status" value="1"/>
</dbReference>
<evidence type="ECO:0000259" key="6">
    <source>
        <dbReference type="Pfam" id="PF02668"/>
    </source>
</evidence>